<sequence>MAGGRGWRPKAQPSSAIDFPTETSISFNMTIQSLSLCPSKPQTAPSQNKPVVIGIYGISGSGKTYILHQLRRTIGTDFNLYEGSLVIDKLVPGGLDVFKASEENDQFQWRELAINTIHAECVDANKPGVVSGHFMLWPQEQEMGEKVMTGADLDVYSHIIYLDIPPTIIDENRRADLERDRPIASVEQLQRWQACEKTALRSLCREHGILFFPLSASLDELASKVEHLVVNFKDHSEEANLATALARADDAVETSDKSKVDTILVFDADRTLAPQDTGSLFWKMAAESRRVNSDLGASALKDLFKSNMGYTYNAFRQSAFLYDEVAEEGQFLSLCNDVSAGVEIHPDLVHLMNQVSDEPNVMALVVTCGLACVWQKVLGQHQLSQSVKVIGGSRALEHGSTVITPQVKSAIVEHLQQNHNLRVWAFGDSPVDLPMLAKADEAIVVVGDRAARSRTMDAALEAAIGQQGLKARQILLPSGSPPRLNTDILPQISFSDRDVIEAIFGRRAQERIHHATEKNAVKLLMTATRNANISGPALREAHYHVGRYVATEFVTDIVGVEPYQIPHVQATSTTGYRLLDEGKTLIIALMRGGEPMAFGVSAAFPLAMFLHARKPGDIDTSHVQGRKTIILVDSVINTGKSIIEFVEHIRELAPNIKIVVVAGVVQSECVARWSGSRFYELVNKDLDLSITALRVSQNKYTGTGSTDTGNRLFNTVHLP</sequence>
<dbReference type="OrthoDB" id="5416609at2759"/>
<protein>
    <recommendedName>
        <fullName evidence="1">Phosphoribosyltransferase domain-containing protein</fullName>
    </recommendedName>
</protein>
<dbReference type="STRING" id="41688.A0A2N3NL54"/>
<dbReference type="SUPFAM" id="SSF56784">
    <property type="entry name" value="HAD-like"/>
    <property type="match status" value="1"/>
</dbReference>
<dbReference type="CDD" id="cd06223">
    <property type="entry name" value="PRTases_typeI"/>
    <property type="match status" value="1"/>
</dbReference>
<dbReference type="Pfam" id="PF12710">
    <property type="entry name" value="HAD"/>
    <property type="match status" value="1"/>
</dbReference>
<evidence type="ECO:0000259" key="1">
    <source>
        <dbReference type="Pfam" id="PF14681"/>
    </source>
</evidence>
<dbReference type="Pfam" id="PF13207">
    <property type="entry name" value="AAA_17"/>
    <property type="match status" value="1"/>
</dbReference>
<dbReference type="SUPFAM" id="SSF53271">
    <property type="entry name" value="PRTase-like"/>
    <property type="match status" value="1"/>
</dbReference>
<dbReference type="InterPro" id="IPR023214">
    <property type="entry name" value="HAD_sf"/>
</dbReference>
<dbReference type="InterPro" id="IPR027417">
    <property type="entry name" value="P-loop_NTPase"/>
</dbReference>
<dbReference type="InterPro" id="IPR000836">
    <property type="entry name" value="PRTase_dom"/>
</dbReference>
<dbReference type="InterPro" id="IPR050582">
    <property type="entry name" value="HAD-like_SerB"/>
</dbReference>
<dbReference type="EMBL" id="NLAX01000002">
    <property type="protein sequence ID" value="PKS13138.1"/>
    <property type="molecule type" value="Genomic_DNA"/>
</dbReference>
<dbReference type="GO" id="GO:0006564">
    <property type="term" value="P:L-serine biosynthetic process"/>
    <property type="evidence" value="ECO:0007669"/>
    <property type="project" value="TreeGrafter"/>
</dbReference>
<name>A0A2N3NL54_9PEZI</name>
<dbReference type="InterPro" id="IPR036412">
    <property type="entry name" value="HAD-like_sf"/>
</dbReference>
<dbReference type="GO" id="GO:0000287">
    <property type="term" value="F:magnesium ion binding"/>
    <property type="evidence" value="ECO:0007669"/>
    <property type="project" value="TreeGrafter"/>
</dbReference>
<reference evidence="2 3" key="1">
    <citation type="journal article" date="2017" name="G3 (Bethesda)">
        <title>First Draft Genome Sequence of the Pathogenic Fungus Lomentospora prolificans (Formerly Scedosporium prolificans).</title>
        <authorList>
            <person name="Luo R."/>
            <person name="Zimin A."/>
            <person name="Workman R."/>
            <person name="Fan Y."/>
            <person name="Pertea G."/>
            <person name="Grossman N."/>
            <person name="Wear M.P."/>
            <person name="Jia B."/>
            <person name="Miller H."/>
            <person name="Casadevall A."/>
            <person name="Timp W."/>
            <person name="Zhang S.X."/>
            <person name="Salzberg S.L."/>
        </authorList>
    </citation>
    <scope>NUCLEOTIDE SEQUENCE [LARGE SCALE GENOMIC DNA]</scope>
    <source>
        <strain evidence="2 3">JHH-5317</strain>
    </source>
</reference>
<evidence type="ECO:0000313" key="2">
    <source>
        <dbReference type="EMBL" id="PKS13138.1"/>
    </source>
</evidence>
<dbReference type="Gene3D" id="3.40.50.2020">
    <property type="match status" value="1"/>
</dbReference>
<evidence type="ECO:0000313" key="3">
    <source>
        <dbReference type="Proteomes" id="UP000233524"/>
    </source>
</evidence>
<dbReference type="GO" id="GO:0005737">
    <property type="term" value="C:cytoplasm"/>
    <property type="evidence" value="ECO:0007669"/>
    <property type="project" value="TreeGrafter"/>
</dbReference>
<gene>
    <name evidence="2" type="ORF">jhhlp_000480</name>
</gene>
<dbReference type="Proteomes" id="UP000233524">
    <property type="component" value="Unassembled WGS sequence"/>
</dbReference>
<dbReference type="SUPFAM" id="SSF52540">
    <property type="entry name" value="P-loop containing nucleoside triphosphate hydrolases"/>
    <property type="match status" value="1"/>
</dbReference>
<dbReference type="PANTHER" id="PTHR43344:SF20">
    <property type="entry name" value="URACIL PHOSPHORIBOSYLTRANSFERASE"/>
    <property type="match status" value="1"/>
</dbReference>
<dbReference type="Pfam" id="PF14681">
    <property type="entry name" value="UPRTase"/>
    <property type="match status" value="1"/>
</dbReference>
<dbReference type="GO" id="GO:0036424">
    <property type="term" value="F:L-phosphoserine phosphatase activity"/>
    <property type="evidence" value="ECO:0007669"/>
    <property type="project" value="TreeGrafter"/>
</dbReference>
<organism evidence="2 3">
    <name type="scientific">Lomentospora prolificans</name>
    <dbReference type="NCBI Taxonomy" id="41688"/>
    <lineage>
        <taxon>Eukaryota</taxon>
        <taxon>Fungi</taxon>
        <taxon>Dikarya</taxon>
        <taxon>Ascomycota</taxon>
        <taxon>Pezizomycotina</taxon>
        <taxon>Sordariomycetes</taxon>
        <taxon>Hypocreomycetidae</taxon>
        <taxon>Microascales</taxon>
        <taxon>Microascaceae</taxon>
        <taxon>Lomentospora</taxon>
    </lineage>
</organism>
<dbReference type="PANTHER" id="PTHR43344">
    <property type="entry name" value="PHOSPHOSERINE PHOSPHATASE"/>
    <property type="match status" value="1"/>
</dbReference>
<comment type="caution">
    <text evidence="2">The sequence shown here is derived from an EMBL/GenBank/DDBJ whole genome shotgun (WGS) entry which is preliminary data.</text>
</comment>
<dbReference type="AlphaFoldDB" id="A0A2N3NL54"/>
<dbReference type="InterPro" id="IPR029057">
    <property type="entry name" value="PRTase-like"/>
</dbReference>
<accession>A0A2N3NL54</accession>
<dbReference type="Gene3D" id="3.40.50.300">
    <property type="entry name" value="P-loop containing nucleotide triphosphate hydrolases"/>
    <property type="match status" value="1"/>
</dbReference>
<dbReference type="VEuPathDB" id="FungiDB:jhhlp_000480"/>
<proteinExistence type="predicted"/>
<dbReference type="InParanoid" id="A0A2N3NL54"/>
<feature type="domain" description="Phosphoribosyltransferase" evidence="1">
    <location>
        <begin position="516"/>
        <end position="715"/>
    </location>
</feature>
<keyword evidence="3" id="KW-1185">Reference proteome</keyword>
<dbReference type="Gene3D" id="3.40.50.1000">
    <property type="entry name" value="HAD superfamily/HAD-like"/>
    <property type="match status" value="1"/>
</dbReference>